<keyword evidence="3 4" id="KW-0687">Ribonucleoprotein</keyword>
<dbReference type="EMBL" id="LUCM01000578">
    <property type="protein sequence ID" value="KAA0200348.1"/>
    <property type="molecule type" value="Genomic_DNA"/>
</dbReference>
<dbReference type="InterPro" id="IPR000439">
    <property type="entry name" value="Ribosomal_eL15"/>
</dbReference>
<evidence type="ECO:0000313" key="6">
    <source>
        <dbReference type="Proteomes" id="UP000728185"/>
    </source>
</evidence>
<dbReference type="AlphaFoldDB" id="A0A8E0S355"/>
<sequence>MGAYKYMQELYRHKQSDVMRFIRRMRCWEYRQTHAVVRSSRPTIPDRARRPGHKAQQGYVIYRIRIRRGGRKRQVANGATYGKPTKEGVNQLKNQLSIQAVAEERVGRKCGALRVLNSYWVGEDSTFKYYEVICVHPFWHLERLLRNFHLLME</sequence>
<dbReference type="SUPFAM" id="SSF54189">
    <property type="entry name" value="Ribosomal proteins S24e, L23 and L15e"/>
    <property type="match status" value="1"/>
</dbReference>
<protein>
    <recommendedName>
        <fullName evidence="4">Ribosomal protein L15</fullName>
    </recommendedName>
</protein>
<gene>
    <name evidence="5" type="ORF">FBUS_08308</name>
</gene>
<accession>A0A8E0S355</accession>
<evidence type="ECO:0000313" key="5">
    <source>
        <dbReference type="EMBL" id="KAA0200348.1"/>
    </source>
</evidence>
<comment type="caution">
    <text evidence="5">The sequence shown here is derived from an EMBL/GenBank/DDBJ whole genome shotgun (WGS) entry which is preliminary data.</text>
</comment>
<dbReference type="Proteomes" id="UP000728185">
    <property type="component" value="Unassembled WGS sequence"/>
</dbReference>
<dbReference type="GO" id="GO:0003735">
    <property type="term" value="F:structural constituent of ribosome"/>
    <property type="evidence" value="ECO:0007669"/>
    <property type="project" value="InterPro"/>
</dbReference>
<dbReference type="GO" id="GO:0022625">
    <property type="term" value="C:cytosolic large ribosomal subunit"/>
    <property type="evidence" value="ECO:0007669"/>
    <property type="project" value="TreeGrafter"/>
</dbReference>
<comment type="similarity">
    <text evidence="1 4">Belongs to the eukaryotic ribosomal protein eL15 family.</text>
</comment>
<evidence type="ECO:0000256" key="3">
    <source>
        <dbReference type="ARBA" id="ARBA00023274"/>
    </source>
</evidence>
<dbReference type="GO" id="GO:0002181">
    <property type="term" value="P:cytoplasmic translation"/>
    <property type="evidence" value="ECO:0007669"/>
    <property type="project" value="TreeGrafter"/>
</dbReference>
<name>A0A8E0S355_9TREM</name>
<reference evidence="5" key="1">
    <citation type="submission" date="2019-05" db="EMBL/GenBank/DDBJ databases">
        <title>Annotation for the trematode Fasciolopsis buski.</title>
        <authorList>
            <person name="Choi Y.-J."/>
        </authorList>
    </citation>
    <scope>NUCLEOTIDE SEQUENCE</scope>
    <source>
        <strain evidence="5">HT</strain>
        <tissue evidence="5">Whole worm</tissue>
    </source>
</reference>
<dbReference type="PANTHER" id="PTHR11847:SF4">
    <property type="entry name" value="LARGE RIBOSOMAL SUBUNIT PROTEIN EL15"/>
    <property type="match status" value="1"/>
</dbReference>
<keyword evidence="6" id="KW-1185">Reference proteome</keyword>
<dbReference type="PANTHER" id="PTHR11847">
    <property type="entry name" value="RIBOSOMAL PROTEIN L15"/>
    <property type="match status" value="1"/>
</dbReference>
<dbReference type="Gene3D" id="3.40.1120.10">
    <property type="entry name" value="Ribosomal protein l15e"/>
    <property type="match status" value="1"/>
</dbReference>
<dbReference type="SMART" id="SM01384">
    <property type="entry name" value="Ribosomal_L15e"/>
    <property type="match status" value="1"/>
</dbReference>
<dbReference type="InterPro" id="IPR024794">
    <property type="entry name" value="Rbsml_eL15_core_dom_sf"/>
</dbReference>
<evidence type="ECO:0000256" key="4">
    <source>
        <dbReference type="RuleBase" id="RU000663"/>
    </source>
</evidence>
<dbReference type="GO" id="GO:0003723">
    <property type="term" value="F:RNA binding"/>
    <property type="evidence" value="ECO:0007669"/>
    <property type="project" value="TreeGrafter"/>
</dbReference>
<proteinExistence type="inferred from homology"/>
<dbReference type="FunFam" id="3.40.1120.10:FF:000001">
    <property type="entry name" value="Ribosomal protein L15"/>
    <property type="match status" value="1"/>
</dbReference>
<dbReference type="OrthoDB" id="10255148at2759"/>
<dbReference type="InterPro" id="IPR012678">
    <property type="entry name" value="Ribosomal_uL23/eL15/eS24_sf"/>
</dbReference>
<dbReference type="Pfam" id="PF00827">
    <property type="entry name" value="Ribosomal_L15e"/>
    <property type="match status" value="1"/>
</dbReference>
<evidence type="ECO:0000256" key="2">
    <source>
        <dbReference type="ARBA" id="ARBA00022980"/>
    </source>
</evidence>
<organism evidence="5 6">
    <name type="scientific">Fasciolopsis buskii</name>
    <dbReference type="NCBI Taxonomy" id="27845"/>
    <lineage>
        <taxon>Eukaryota</taxon>
        <taxon>Metazoa</taxon>
        <taxon>Spiralia</taxon>
        <taxon>Lophotrochozoa</taxon>
        <taxon>Platyhelminthes</taxon>
        <taxon>Trematoda</taxon>
        <taxon>Digenea</taxon>
        <taxon>Plagiorchiida</taxon>
        <taxon>Echinostomata</taxon>
        <taxon>Echinostomatoidea</taxon>
        <taxon>Fasciolidae</taxon>
        <taxon>Fasciolopsis</taxon>
    </lineage>
</organism>
<keyword evidence="2 4" id="KW-0689">Ribosomal protein</keyword>
<evidence type="ECO:0000256" key="1">
    <source>
        <dbReference type="ARBA" id="ARBA00006857"/>
    </source>
</evidence>